<evidence type="ECO:0000313" key="1">
    <source>
        <dbReference type="EMBL" id="JAH82924.1"/>
    </source>
</evidence>
<dbReference type="AlphaFoldDB" id="A0A0E9VXQ5"/>
<protein>
    <submittedName>
        <fullName evidence="1">Uncharacterized protein</fullName>
    </submittedName>
</protein>
<name>A0A0E9VXQ5_ANGAN</name>
<dbReference type="EMBL" id="GBXM01025653">
    <property type="protein sequence ID" value="JAH82924.1"/>
    <property type="molecule type" value="Transcribed_RNA"/>
</dbReference>
<sequence length="46" mass="5079">MSSTDPCLCSCVLKCAEKRQLHIMCFTDQLSLIGGRVCGNECGWKI</sequence>
<organism evidence="1">
    <name type="scientific">Anguilla anguilla</name>
    <name type="common">European freshwater eel</name>
    <name type="synonym">Muraena anguilla</name>
    <dbReference type="NCBI Taxonomy" id="7936"/>
    <lineage>
        <taxon>Eukaryota</taxon>
        <taxon>Metazoa</taxon>
        <taxon>Chordata</taxon>
        <taxon>Craniata</taxon>
        <taxon>Vertebrata</taxon>
        <taxon>Euteleostomi</taxon>
        <taxon>Actinopterygii</taxon>
        <taxon>Neopterygii</taxon>
        <taxon>Teleostei</taxon>
        <taxon>Anguilliformes</taxon>
        <taxon>Anguillidae</taxon>
        <taxon>Anguilla</taxon>
    </lineage>
</organism>
<reference evidence="1" key="1">
    <citation type="submission" date="2014-11" db="EMBL/GenBank/DDBJ databases">
        <authorList>
            <person name="Amaro Gonzalez C."/>
        </authorList>
    </citation>
    <scope>NUCLEOTIDE SEQUENCE</scope>
</reference>
<proteinExistence type="predicted"/>
<accession>A0A0E9VXQ5</accession>
<reference evidence="1" key="2">
    <citation type="journal article" date="2015" name="Fish Shellfish Immunol.">
        <title>Early steps in the European eel (Anguilla anguilla)-Vibrio vulnificus interaction in the gills: Role of the RtxA13 toxin.</title>
        <authorList>
            <person name="Callol A."/>
            <person name="Pajuelo D."/>
            <person name="Ebbesson L."/>
            <person name="Teles M."/>
            <person name="MacKenzie S."/>
            <person name="Amaro C."/>
        </authorList>
    </citation>
    <scope>NUCLEOTIDE SEQUENCE</scope>
</reference>